<feature type="transmembrane region" description="Helical" evidence="6">
    <location>
        <begin position="219"/>
        <end position="239"/>
    </location>
</feature>
<accession>A0A0R2EZH3</accession>
<reference evidence="8 9" key="1">
    <citation type="journal article" date="2015" name="Genome Announc.">
        <title>Expanding the biotechnology potential of lactobacilli through comparative genomics of 213 strains and associated genera.</title>
        <authorList>
            <person name="Sun Z."/>
            <person name="Harris H.M."/>
            <person name="McCann A."/>
            <person name="Guo C."/>
            <person name="Argimon S."/>
            <person name="Zhang W."/>
            <person name="Yang X."/>
            <person name="Jeffery I.B."/>
            <person name="Cooney J.C."/>
            <person name="Kagawa T.F."/>
            <person name="Liu W."/>
            <person name="Song Y."/>
            <person name="Salvetti E."/>
            <person name="Wrobel A."/>
            <person name="Rasinkangas P."/>
            <person name="Parkhill J."/>
            <person name="Rea M.C."/>
            <person name="O'Sullivan O."/>
            <person name="Ritari J."/>
            <person name="Douillard F.P."/>
            <person name="Paul Ross R."/>
            <person name="Yang R."/>
            <person name="Briner A.E."/>
            <person name="Felis G.E."/>
            <person name="de Vos W.M."/>
            <person name="Barrangou R."/>
            <person name="Klaenhammer T.R."/>
            <person name="Caufield P.W."/>
            <person name="Cui Y."/>
            <person name="Zhang H."/>
            <person name="O'Toole P.W."/>
        </authorList>
    </citation>
    <scope>NUCLEOTIDE SEQUENCE [LARGE SCALE GENOMIC DNA]</scope>
    <source>
        <strain evidence="8 9">DSM 23365</strain>
    </source>
</reference>
<dbReference type="SUPFAM" id="SSF103473">
    <property type="entry name" value="MFS general substrate transporter"/>
    <property type="match status" value="1"/>
</dbReference>
<keyword evidence="2" id="KW-0813">Transport</keyword>
<dbReference type="Pfam" id="PF07690">
    <property type="entry name" value="MFS_1"/>
    <property type="match status" value="1"/>
</dbReference>
<comment type="subcellular location">
    <subcellularLocation>
        <location evidence="1">Cell membrane</location>
        <topology evidence="1">Multi-pass membrane protein</topology>
    </subcellularLocation>
</comment>
<dbReference type="GO" id="GO:0005886">
    <property type="term" value="C:plasma membrane"/>
    <property type="evidence" value="ECO:0007669"/>
    <property type="project" value="UniProtKB-SubCell"/>
</dbReference>
<feature type="transmembrane region" description="Helical" evidence="6">
    <location>
        <begin position="96"/>
        <end position="121"/>
    </location>
</feature>
<dbReference type="Proteomes" id="UP000051442">
    <property type="component" value="Unassembled WGS sequence"/>
</dbReference>
<dbReference type="PANTHER" id="PTHR42718">
    <property type="entry name" value="MAJOR FACILITATOR SUPERFAMILY MULTIDRUG TRANSPORTER MFSC"/>
    <property type="match status" value="1"/>
</dbReference>
<feature type="transmembrane region" description="Helical" evidence="6">
    <location>
        <begin position="291"/>
        <end position="314"/>
    </location>
</feature>
<keyword evidence="9" id="KW-1185">Reference proteome</keyword>
<name>A0A0R2EZH3_9LACO</name>
<keyword evidence="4 6" id="KW-1133">Transmembrane helix</keyword>
<feature type="transmembrane region" description="Helical" evidence="6">
    <location>
        <begin position="431"/>
        <end position="455"/>
    </location>
</feature>
<dbReference type="EMBL" id="AYZM01000158">
    <property type="protein sequence ID" value="KRN18234.1"/>
    <property type="molecule type" value="Genomic_DNA"/>
</dbReference>
<evidence type="ECO:0000256" key="4">
    <source>
        <dbReference type="ARBA" id="ARBA00022989"/>
    </source>
</evidence>
<dbReference type="RefSeq" id="WP_054732829.1">
    <property type="nucleotide sequence ID" value="NZ_AYZM01000158.1"/>
</dbReference>
<keyword evidence="3 6" id="KW-0812">Transmembrane</keyword>
<comment type="caution">
    <text evidence="8">The sequence shown here is derived from an EMBL/GenBank/DDBJ whole genome shotgun (WGS) entry which is preliminary data.</text>
</comment>
<feature type="transmembrane region" description="Helical" evidence="6">
    <location>
        <begin position="73"/>
        <end position="90"/>
    </location>
</feature>
<sequence>MGKVRRWLCLVILGLFFFMIIVDGSIVTIAIPVLAQAFHVGTAQANLIIGVYLIVISALLLPFGQLGNRFGRIRLFQFGMIVFLLGSWFSGSARSLSIILLARGIQAVGASMVMANSYAIVTDMFPPNELGRAFGVESVFISMGALAGPGLGGLLLHYWGWPYIFWCNLPVGILCVSVAWWLFEQQPPRPVTGRFDWEGMLVLLVMATAFYTMSSVMMTHPWLASGLFGIFLLALGYFWRHEQRVTLPLLDVTLLKQPNLRLPTLAAFFSFIAAYFFTLLAPIYLQLVVGLPSQIVGGILMGAPIIAVFANPLAGVLTDRFSRIHVMTVGMGILIIAGIGLLTLNGAHEPWAVLGWSGLSAIGTALFSTANNTFIMGSASAEQRGMVGAVTSLVREFGLVLGTVLVSLNFYGKLSLTAGRPIVNAINVPKGPLLAAQSLTYALALLLLLIAMRYIKRLERR</sequence>
<feature type="transmembrane region" description="Helical" evidence="6">
    <location>
        <begin position="353"/>
        <end position="375"/>
    </location>
</feature>
<dbReference type="PATRIC" id="fig|1423804.4.peg.2280"/>
<dbReference type="Gene3D" id="1.20.1720.10">
    <property type="entry name" value="Multidrug resistance protein D"/>
    <property type="match status" value="1"/>
</dbReference>
<dbReference type="AlphaFoldDB" id="A0A0R2EZH3"/>
<dbReference type="GO" id="GO:0022857">
    <property type="term" value="F:transmembrane transporter activity"/>
    <property type="evidence" value="ECO:0007669"/>
    <property type="project" value="InterPro"/>
</dbReference>
<evidence type="ECO:0000313" key="8">
    <source>
        <dbReference type="EMBL" id="KRN18234.1"/>
    </source>
</evidence>
<feature type="transmembrane region" description="Helical" evidence="6">
    <location>
        <begin position="7"/>
        <end position="31"/>
    </location>
</feature>
<feature type="transmembrane region" description="Helical" evidence="6">
    <location>
        <begin position="133"/>
        <end position="157"/>
    </location>
</feature>
<feature type="transmembrane region" description="Helical" evidence="6">
    <location>
        <begin position="326"/>
        <end position="347"/>
    </location>
</feature>
<organism evidence="8 9">
    <name type="scientific">Secundilactobacillus similis DSM 23365 = JCM 2765</name>
    <dbReference type="NCBI Taxonomy" id="1423804"/>
    <lineage>
        <taxon>Bacteria</taxon>
        <taxon>Bacillati</taxon>
        <taxon>Bacillota</taxon>
        <taxon>Bacilli</taxon>
        <taxon>Lactobacillales</taxon>
        <taxon>Lactobacillaceae</taxon>
        <taxon>Secundilactobacillus</taxon>
    </lineage>
</organism>
<dbReference type="Gene3D" id="1.20.1250.20">
    <property type="entry name" value="MFS general substrate transporter like domains"/>
    <property type="match status" value="1"/>
</dbReference>
<dbReference type="CDD" id="cd17321">
    <property type="entry name" value="MFS_MMR_MDR_like"/>
    <property type="match status" value="1"/>
</dbReference>
<dbReference type="InterPro" id="IPR036259">
    <property type="entry name" value="MFS_trans_sf"/>
</dbReference>
<protein>
    <submittedName>
        <fullName evidence="8">Efflux pump antibiotic resistance protein</fullName>
    </submittedName>
</protein>
<feature type="transmembrane region" description="Helical" evidence="6">
    <location>
        <begin position="163"/>
        <end position="183"/>
    </location>
</feature>
<evidence type="ECO:0000256" key="1">
    <source>
        <dbReference type="ARBA" id="ARBA00004651"/>
    </source>
</evidence>
<feature type="transmembrane region" description="Helical" evidence="6">
    <location>
        <begin position="387"/>
        <end position="411"/>
    </location>
</feature>
<evidence type="ECO:0000256" key="3">
    <source>
        <dbReference type="ARBA" id="ARBA00022692"/>
    </source>
</evidence>
<evidence type="ECO:0000256" key="6">
    <source>
        <dbReference type="SAM" id="Phobius"/>
    </source>
</evidence>
<feature type="domain" description="Major facilitator superfamily (MFS) profile" evidence="7">
    <location>
        <begin position="9"/>
        <end position="456"/>
    </location>
</feature>
<evidence type="ECO:0000259" key="7">
    <source>
        <dbReference type="PROSITE" id="PS50850"/>
    </source>
</evidence>
<feature type="transmembrane region" description="Helical" evidence="6">
    <location>
        <begin position="195"/>
        <end position="213"/>
    </location>
</feature>
<evidence type="ECO:0000256" key="5">
    <source>
        <dbReference type="ARBA" id="ARBA00023136"/>
    </source>
</evidence>
<dbReference type="PRINTS" id="PR01036">
    <property type="entry name" value="TCRTETB"/>
</dbReference>
<dbReference type="InterPro" id="IPR011701">
    <property type="entry name" value="MFS"/>
</dbReference>
<evidence type="ECO:0000256" key="2">
    <source>
        <dbReference type="ARBA" id="ARBA00022448"/>
    </source>
</evidence>
<evidence type="ECO:0000313" key="9">
    <source>
        <dbReference type="Proteomes" id="UP000051442"/>
    </source>
</evidence>
<keyword evidence="5 6" id="KW-0472">Membrane</keyword>
<dbReference type="PANTHER" id="PTHR42718:SF35">
    <property type="entry name" value="BLL0718 PROTEIN"/>
    <property type="match status" value="1"/>
</dbReference>
<proteinExistence type="predicted"/>
<dbReference type="OrthoDB" id="102502at2"/>
<dbReference type="InterPro" id="IPR020846">
    <property type="entry name" value="MFS_dom"/>
</dbReference>
<dbReference type="PROSITE" id="PS50850">
    <property type="entry name" value="MFS"/>
    <property type="match status" value="1"/>
</dbReference>
<gene>
    <name evidence="8" type="ORF">FD14_GL002098</name>
</gene>
<feature type="transmembrane region" description="Helical" evidence="6">
    <location>
        <begin position="43"/>
        <end position="61"/>
    </location>
</feature>
<feature type="transmembrane region" description="Helical" evidence="6">
    <location>
        <begin position="260"/>
        <end position="285"/>
    </location>
</feature>
<dbReference type="STRING" id="1423804.FD14_GL002098"/>